<feature type="domain" description="Peptidase M48" evidence="12">
    <location>
        <begin position="93"/>
        <end position="291"/>
    </location>
</feature>
<evidence type="ECO:0000256" key="10">
    <source>
        <dbReference type="ARBA" id="ARBA00023136"/>
    </source>
</evidence>
<keyword evidence="9" id="KW-0482">Metalloprotease</keyword>
<evidence type="ECO:0000313" key="13">
    <source>
        <dbReference type="EMBL" id="OCW24341.1"/>
    </source>
</evidence>
<dbReference type="GO" id="GO:0004222">
    <property type="term" value="F:metalloendopeptidase activity"/>
    <property type="evidence" value="ECO:0007669"/>
    <property type="project" value="InterPro"/>
</dbReference>
<name>A0A2T4FL69_9PSED</name>
<dbReference type="Gene3D" id="3.30.2010.10">
    <property type="entry name" value="Metalloproteases ('zincins'), catalytic domain"/>
    <property type="match status" value="1"/>
</dbReference>
<dbReference type="EMBL" id="MAUE01000026">
    <property type="protein sequence ID" value="OCW24341.1"/>
    <property type="molecule type" value="Genomic_DNA"/>
</dbReference>
<dbReference type="PANTHER" id="PTHR43221:SF2">
    <property type="entry name" value="PROTEASE HTPX HOMOLOG"/>
    <property type="match status" value="1"/>
</dbReference>
<dbReference type="InterPro" id="IPR001915">
    <property type="entry name" value="Peptidase_M48"/>
</dbReference>
<evidence type="ECO:0000256" key="5">
    <source>
        <dbReference type="ARBA" id="ARBA00022723"/>
    </source>
</evidence>
<evidence type="ECO:0000256" key="2">
    <source>
        <dbReference type="ARBA" id="ARBA00022475"/>
    </source>
</evidence>
<evidence type="ECO:0000256" key="11">
    <source>
        <dbReference type="SAM" id="Phobius"/>
    </source>
</evidence>
<dbReference type="Proteomes" id="UP000095081">
    <property type="component" value="Unassembled WGS sequence"/>
</dbReference>
<feature type="transmembrane region" description="Helical" evidence="11">
    <location>
        <begin position="42"/>
        <end position="64"/>
    </location>
</feature>
<keyword evidence="8 11" id="KW-1133">Transmembrane helix</keyword>
<comment type="caution">
    <text evidence="14">The sequence shown here is derived from an EMBL/GenBank/DDBJ whole genome shotgun (WGS) entry which is preliminary data.</text>
</comment>
<keyword evidence="15" id="KW-1185">Reference proteome</keyword>
<keyword evidence="7" id="KW-0862">Zinc</keyword>
<proteinExistence type="predicted"/>
<evidence type="ECO:0000256" key="9">
    <source>
        <dbReference type="ARBA" id="ARBA00023049"/>
    </source>
</evidence>
<dbReference type="OrthoDB" id="15218at2"/>
<dbReference type="RefSeq" id="WP_065905560.1">
    <property type="nucleotide sequence ID" value="NZ_MAUE01000026.1"/>
</dbReference>
<dbReference type="EMBL" id="PYWW01000056">
    <property type="protein sequence ID" value="PTC24108.1"/>
    <property type="molecule type" value="Genomic_DNA"/>
</dbReference>
<keyword evidence="6" id="KW-0378">Hydrolase</keyword>
<keyword evidence="2" id="KW-1003">Cell membrane</keyword>
<evidence type="ECO:0000313" key="15">
    <source>
        <dbReference type="Proteomes" id="UP000095081"/>
    </source>
</evidence>
<sequence length="605" mass="67420">MNFFETQDRARRGARYGMLLMAAIVLSPAVFWTYSVPSLGKVYWYDPLLFCLVIIFVMAAACWYQSHRFCDSSDSISMDFGGHLISLQPEEGDRWVLDIVEEMAIASGSQVPMVYVLLDQEGINAFSPGFTPQDSAIAVTYGATVLLNREEMQALVAHLFCQIHNNDMRMDIRMVGLDTGALVLAFLMALSTAGSFLLFGFGWCALVLFATSRIARQRKYLADATAAQLTRNPQSVASVLKKIEGYEYGSLLRGEETSLFLSTFFAAPFETFRDHFASPHPSLEKRIKRLDPGWDGEYPYVPSLASLVGSDEATAENRRRWQELGAISTAVRRKGEEATAAHLYQTQVSLSKIPAEVRAAARHTSGAQALIYRLLLCANEDARAQQLNFLQGVPDPEVVQFLQGLSEPMNGLDGYLRLPLFDLCIPALKHLETDSFQQFTHNISLLIRTDYRTYLMGLALLHILNTQVLGAPKTKGRYLLRQLERDVTLLLKVLAIIGHRGGAQAQLAYSRACEVLPFHVPPTNRVDGSEDLDAVEIALKRLPELKQQDKDILMDAIAVCIEHDGRITHEEIELMRAIANILDCPMPARFQTPSLKDTCATPLPP</sequence>
<evidence type="ECO:0000256" key="4">
    <source>
        <dbReference type="ARBA" id="ARBA00022692"/>
    </source>
</evidence>
<evidence type="ECO:0000256" key="6">
    <source>
        <dbReference type="ARBA" id="ARBA00022801"/>
    </source>
</evidence>
<dbReference type="AlphaFoldDB" id="A0A2T4FL69"/>
<evidence type="ECO:0000313" key="16">
    <source>
        <dbReference type="Proteomes" id="UP000240571"/>
    </source>
</evidence>
<reference evidence="14 16" key="2">
    <citation type="submission" date="2018-03" db="EMBL/GenBank/DDBJ databases">
        <title>Diversity of bacteria associated with corn roots inoculated with woodland soils in Canada, and Description of Pseudomonas aylmerense sp. nov.</title>
        <authorList>
            <person name="Tambong J.T."/>
            <person name="Xu R."/>
            <person name="Tchagang C."/>
        </authorList>
    </citation>
    <scope>NUCLEOTIDE SEQUENCE [LARGE SCALE GENOMIC DNA]</scope>
    <source>
        <strain evidence="14 16">S1E44</strain>
    </source>
</reference>
<gene>
    <name evidence="13" type="ORF">BBG20_17770</name>
    <name evidence="14" type="ORF">C9382_29210</name>
</gene>
<keyword evidence="4 11" id="KW-0812">Transmembrane</keyword>
<dbReference type="GO" id="GO:0046872">
    <property type="term" value="F:metal ion binding"/>
    <property type="evidence" value="ECO:0007669"/>
    <property type="project" value="UniProtKB-KW"/>
</dbReference>
<comment type="cofactor">
    <cofactor evidence="1">
        <name>Zn(2+)</name>
        <dbReference type="ChEBI" id="CHEBI:29105"/>
    </cofactor>
</comment>
<evidence type="ECO:0000256" key="7">
    <source>
        <dbReference type="ARBA" id="ARBA00022833"/>
    </source>
</evidence>
<reference evidence="13 15" key="1">
    <citation type="submission" date="2016-06" db="EMBL/GenBank/DDBJ databases">
        <title>Draft genome sequence of Pseudomonas sp. S1E40, a novel strain antagonistic activity to fungal plant pathogen.</title>
        <authorList>
            <person name="Tambong J.T."/>
            <person name="Tchagang C."/>
            <person name="Xu R."/>
        </authorList>
    </citation>
    <scope>NUCLEOTIDE SEQUENCE [LARGE SCALE GENOMIC DNA]</scope>
    <source>
        <strain evidence="13 15">S1E40</strain>
    </source>
</reference>
<feature type="transmembrane region" description="Helical" evidence="11">
    <location>
        <begin position="16"/>
        <end position="36"/>
    </location>
</feature>
<keyword evidence="3" id="KW-0645">Protease</keyword>
<dbReference type="GO" id="GO:0006508">
    <property type="term" value="P:proteolysis"/>
    <property type="evidence" value="ECO:0007669"/>
    <property type="project" value="UniProtKB-KW"/>
</dbReference>
<dbReference type="InterPro" id="IPR050083">
    <property type="entry name" value="HtpX_protease"/>
</dbReference>
<evidence type="ECO:0000256" key="8">
    <source>
        <dbReference type="ARBA" id="ARBA00022989"/>
    </source>
</evidence>
<keyword evidence="5" id="KW-0479">Metal-binding</keyword>
<evidence type="ECO:0000259" key="12">
    <source>
        <dbReference type="Pfam" id="PF01435"/>
    </source>
</evidence>
<keyword evidence="10 11" id="KW-0472">Membrane</keyword>
<dbReference type="Pfam" id="PF01435">
    <property type="entry name" value="Peptidase_M48"/>
    <property type="match status" value="1"/>
</dbReference>
<accession>A0A2T4FL69</accession>
<organism evidence="14 16">
    <name type="scientific">Pseudomonas aylmerensis</name>
    <dbReference type="NCBI Taxonomy" id="1869229"/>
    <lineage>
        <taxon>Bacteria</taxon>
        <taxon>Pseudomonadati</taxon>
        <taxon>Pseudomonadota</taxon>
        <taxon>Gammaproteobacteria</taxon>
        <taxon>Pseudomonadales</taxon>
        <taxon>Pseudomonadaceae</taxon>
        <taxon>Pseudomonas</taxon>
    </lineage>
</organism>
<protein>
    <recommendedName>
        <fullName evidence="12">Peptidase M48 domain-containing protein</fullName>
    </recommendedName>
</protein>
<evidence type="ECO:0000313" key="14">
    <source>
        <dbReference type="EMBL" id="PTC24108.1"/>
    </source>
</evidence>
<evidence type="ECO:0000256" key="1">
    <source>
        <dbReference type="ARBA" id="ARBA00001947"/>
    </source>
</evidence>
<evidence type="ECO:0000256" key="3">
    <source>
        <dbReference type="ARBA" id="ARBA00022670"/>
    </source>
</evidence>
<dbReference type="Proteomes" id="UP000240571">
    <property type="component" value="Unassembled WGS sequence"/>
</dbReference>
<dbReference type="PANTHER" id="PTHR43221">
    <property type="entry name" value="PROTEASE HTPX"/>
    <property type="match status" value="1"/>
</dbReference>